<dbReference type="InterPro" id="IPR051315">
    <property type="entry name" value="Bact_Chemotaxis_CheA"/>
</dbReference>
<dbReference type="InterPro" id="IPR001789">
    <property type="entry name" value="Sig_transdc_resp-reg_receiver"/>
</dbReference>
<dbReference type="EMBL" id="CABPSM010000001">
    <property type="protein sequence ID" value="VVD68652.1"/>
    <property type="molecule type" value="Genomic_DNA"/>
</dbReference>
<feature type="domain" description="HPt" evidence="16">
    <location>
        <begin position="3"/>
        <end position="107"/>
    </location>
</feature>
<evidence type="ECO:0000256" key="7">
    <source>
        <dbReference type="ARBA" id="ARBA00023012"/>
    </source>
</evidence>
<feature type="domain" description="Response regulatory" evidence="14">
    <location>
        <begin position="681"/>
        <end position="797"/>
    </location>
</feature>
<keyword evidence="6" id="KW-0418">Kinase</keyword>
<dbReference type="EC" id="2.7.13.3" evidence="2"/>
<dbReference type="AlphaFoldDB" id="A0A5E4S1V4"/>
<dbReference type="PROSITE" id="PS50110">
    <property type="entry name" value="RESPONSE_REGULATORY"/>
    <property type="match status" value="1"/>
</dbReference>
<dbReference type="InterPro" id="IPR011006">
    <property type="entry name" value="CheY-like_superfamily"/>
</dbReference>
<dbReference type="InterPro" id="IPR002545">
    <property type="entry name" value="CheW-lke_dom"/>
</dbReference>
<dbReference type="Pfam" id="PF01627">
    <property type="entry name" value="Hpt"/>
    <property type="match status" value="1"/>
</dbReference>
<feature type="domain" description="CheW-like" evidence="15">
    <location>
        <begin position="523"/>
        <end position="657"/>
    </location>
</feature>
<dbReference type="InterPro" id="IPR036890">
    <property type="entry name" value="HATPase_C_sf"/>
</dbReference>
<dbReference type="InterPro" id="IPR004358">
    <property type="entry name" value="Sig_transdc_His_kin-like_C"/>
</dbReference>
<dbReference type="SMART" id="SM00448">
    <property type="entry name" value="REC"/>
    <property type="match status" value="1"/>
</dbReference>
<evidence type="ECO:0000256" key="2">
    <source>
        <dbReference type="ARBA" id="ARBA00012438"/>
    </source>
</evidence>
<sequence length="803" mass="86431">MSDDLQNATLLDLFRMETEAQAQVLGDGLLALERTPADASRLEVCMRAAHSLKGAARIVGIEAGVSLAHVLEDAFVAAQRGALVLDVAIIDRLLQGVDLLMRLAHPPGRYAGWTQGAGKAEIDTFVSVLTEQLATLTSGATPEAATSHAPTAFDYASYGMETAQPSVESRPVPAGAEAPPLTPASHDTRDTHPPAHPAHPAHPEYRAREDDEGTDHASRALRVSADSLNRLLRLSSEALVASRWSQPFAQSLQRLKRHQHEAGDALDRVSSALAQAADRSDEDRQQLLAALADLRRALGVGGSLLAEQIRELDQFDRRSTQLSQRLYDEALACRMRPLDDRLCGFARMVRDLGRALGKPARLEIRGADTQVDRDILDQLEAPLGHLLRNAVDHGLESPAERAAAGKPAEGVITLSARHSAGLLLVSVADDGAGIDLERVRRSVIARGLVAQDTAQQLDDNELLEFLMLPGFTLRDTVTDVSGRGVGLDAVRAMAALVRGTVRIEHAPGRGTKFVLQLPLTLSVVRSLLVEIDGEPYALPLSSLSRTLALPQENIDMLEGRPHFTLDGNQIGLVSAQQVLCGSEPVAVAGDQPVVVFGEGDARYGLAVDKFLGERMLVVQPLDTRLGKVPNIAAGALTEDGSPLLIIDTADLVRSIAKAVEMGALERLPVRAAQASGRSRKRVLVVDDSLTVRELERKLLAARGYDVSVAVDGMDGWNAVRSETFDMVITDVDMPRLDGIELVSLIKRDARTADVPVMIVSYKDREEDRQRGLDAGADYYLAKGSFHDDTLLRAVVDLIGESGS</sequence>
<dbReference type="SMART" id="SM00073">
    <property type="entry name" value="HPT"/>
    <property type="match status" value="1"/>
</dbReference>
<dbReference type="Pfam" id="PF01584">
    <property type="entry name" value="CheW"/>
    <property type="match status" value="1"/>
</dbReference>
<keyword evidence="11" id="KW-0175">Coiled coil</keyword>
<dbReference type="SUPFAM" id="SSF50341">
    <property type="entry name" value="CheW-like"/>
    <property type="match status" value="1"/>
</dbReference>
<evidence type="ECO:0000259" key="14">
    <source>
        <dbReference type="PROSITE" id="PS50110"/>
    </source>
</evidence>
<dbReference type="InterPro" id="IPR036641">
    <property type="entry name" value="HPT_dom_sf"/>
</dbReference>
<comment type="function">
    <text evidence="8">Involved in the transmission of sensory signals from the chemoreceptors to the flagellar motors. CheA is autophosphorylated; it can transfer its phosphate group to either CheB or CheY.</text>
</comment>
<dbReference type="GO" id="GO:0006935">
    <property type="term" value="P:chemotaxis"/>
    <property type="evidence" value="ECO:0007669"/>
    <property type="project" value="InterPro"/>
</dbReference>
<keyword evidence="18" id="KW-1185">Reference proteome</keyword>
<protein>
    <recommendedName>
        <fullName evidence="3">Chemotaxis protein CheA</fullName>
        <ecNumber evidence="2">2.7.13.3</ecNumber>
    </recommendedName>
</protein>
<dbReference type="SUPFAM" id="SSF52172">
    <property type="entry name" value="CheY-like"/>
    <property type="match status" value="1"/>
</dbReference>
<dbReference type="PANTHER" id="PTHR43395:SF1">
    <property type="entry name" value="CHEMOTAXIS PROTEIN CHEA"/>
    <property type="match status" value="1"/>
</dbReference>
<comment type="catalytic activity">
    <reaction evidence="1">
        <text>ATP + protein L-histidine = ADP + protein N-phospho-L-histidine.</text>
        <dbReference type="EC" id="2.7.13.3"/>
    </reaction>
</comment>
<dbReference type="PANTHER" id="PTHR43395">
    <property type="entry name" value="SENSOR HISTIDINE KINASE CHEA"/>
    <property type="match status" value="1"/>
</dbReference>
<evidence type="ECO:0000256" key="8">
    <source>
        <dbReference type="ARBA" id="ARBA00035100"/>
    </source>
</evidence>
<feature type="compositionally biased region" description="Basic and acidic residues" evidence="12">
    <location>
        <begin position="201"/>
        <end position="217"/>
    </location>
</feature>
<dbReference type="Gene3D" id="3.40.50.2300">
    <property type="match status" value="1"/>
</dbReference>
<dbReference type="CDD" id="cd19924">
    <property type="entry name" value="REC_CheV-like"/>
    <property type="match status" value="1"/>
</dbReference>
<dbReference type="Gene3D" id="2.30.30.40">
    <property type="entry name" value="SH3 Domains"/>
    <property type="match status" value="1"/>
</dbReference>
<keyword evidence="4 10" id="KW-0597">Phosphoprotein</keyword>
<feature type="domain" description="Histidine kinase" evidence="13">
    <location>
        <begin position="257"/>
        <end position="521"/>
    </location>
</feature>
<evidence type="ECO:0000256" key="4">
    <source>
        <dbReference type="ARBA" id="ARBA00022553"/>
    </source>
</evidence>
<dbReference type="SMART" id="SM00260">
    <property type="entry name" value="CheW"/>
    <property type="match status" value="1"/>
</dbReference>
<feature type="modified residue" description="Phosphohistidine" evidence="9">
    <location>
        <position position="50"/>
    </location>
</feature>
<dbReference type="SUPFAM" id="SSF55874">
    <property type="entry name" value="ATPase domain of HSP90 chaperone/DNA topoisomerase II/histidine kinase"/>
    <property type="match status" value="1"/>
</dbReference>
<evidence type="ECO:0000256" key="6">
    <source>
        <dbReference type="ARBA" id="ARBA00022777"/>
    </source>
</evidence>
<accession>A0A5E4S1V4</accession>
<dbReference type="FunFam" id="3.30.565.10:FF:000016">
    <property type="entry name" value="Chemotaxis protein CheA, putative"/>
    <property type="match status" value="1"/>
</dbReference>
<keyword evidence="5" id="KW-0808">Transferase</keyword>
<evidence type="ECO:0000313" key="18">
    <source>
        <dbReference type="Proteomes" id="UP000343317"/>
    </source>
</evidence>
<evidence type="ECO:0000256" key="9">
    <source>
        <dbReference type="PROSITE-ProRule" id="PRU00110"/>
    </source>
</evidence>
<feature type="modified residue" description="4-aspartylphosphate" evidence="10">
    <location>
        <position position="730"/>
    </location>
</feature>
<evidence type="ECO:0000256" key="10">
    <source>
        <dbReference type="PROSITE-ProRule" id="PRU00169"/>
    </source>
</evidence>
<evidence type="ECO:0000256" key="11">
    <source>
        <dbReference type="SAM" id="Coils"/>
    </source>
</evidence>
<evidence type="ECO:0000259" key="16">
    <source>
        <dbReference type="PROSITE" id="PS50894"/>
    </source>
</evidence>
<gene>
    <name evidence="17" type="ORF">PHO31112_00490</name>
</gene>
<evidence type="ECO:0000313" key="17">
    <source>
        <dbReference type="EMBL" id="VVD68652.1"/>
    </source>
</evidence>
<dbReference type="PRINTS" id="PR00344">
    <property type="entry name" value="BCTRLSENSOR"/>
</dbReference>
<dbReference type="InterPro" id="IPR036061">
    <property type="entry name" value="CheW-like_dom_sf"/>
</dbReference>
<evidence type="ECO:0000256" key="1">
    <source>
        <dbReference type="ARBA" id="ARBA00000085"/>
    </source>
</evidence>
<dbReference type="PROSITE" id="PS50894">
    <property type="entry name" value="HPT"/>
    <property type="match status" value="1"/>
</dbReference>
<dbReference type="Gene3D" id="3.30.565.10">
    <property type="entry name" value="Histidine kinase-like ATPase, C-terminal domain"/>
    <property type="match status" value="1"/>
</dbReference>
<reference evidence="17 18" key="1">
    <citation type="submission" date="2019-08" db="EMBL/GenBank/DDBJ databases">
        <authorList>
            <person name="Peeters C."/>
        </authorList>
    </citation>
    <scope>NUCLEOTIDE SEQUENCE [LARGE SCALE GENOMIC DNA]</scope>
    <source>
        <strain evidence="17 18">LMG 31112</strain>
    </source>
</reference>
<dbReference type="Pfam" id="PF00072">
    <property type="entry name" value="Response_reg"/>
    <property type="match status" value="1"/>
</dbReference>
<dbReference type="Gene3D" id="1.20.120.160">
    <property type="entry name" value="HPT domain"/>
    <property type="match status" value="1"/>
</dbReference>
<dbReference type="RefSeq" id="WP_150619015.1">
    <property type="nucleotide sequence ID" value="NZ_CABPSM010000001.1"/>
</dbReference>
<dbReference type="PROSITE" id="PS50851">
    <property type="entry name" value="CHEW"/>
    <property type="match status" value="1"/>
</dbReference>
<dbReference type="SMART" id="SM00387">
    <property type="entry name" value="HATPase_c"/>
    <property type="match status" value="1"/>
</dbReference>
<dbReference type="SUPFAM" id="SSF47226">
    <property type="entry name" value="Histidine-containing phosphotransfer domain, HPT domain"/>
    <property type="match status" value="1"/>
</dbReference>
<feature type="coiled-coil region" evidence="11">
    <location>
        <begin position="277"/>
        <end position="325"/>
    </location>
</feature>
<feature type="region of interest" description="Disordered" evidence="12">
    <location>
        <begin position="162"/>
        <end position="217"/>
    </location>
</feature>
<dbReference type="Proteomes" id="UP000343317">
    <property type="component" value="Unassembled WGS sequence"/>
</dbReference>
<evidence type="ECO:0000259" key="15">
    <source>
        <dbReference type="PROSITE" id="PS50851"/>
    </source>
</evidence>
<dbReference type="PROSITE" id="PS50109">
    <property type="entry name" value="HIS_KIN"/>
    <property type="match status" value="1"/>
</dbReference>
<dbReference type="Pfam" id="PF02518">
    <property type="entry name" value="HATPase_c"/>
    <property type="match status" value="1"/>
</dbReference>
<dbReference type="CDD" id="cd00088">
    <property type="entry name" value="HPT"/>
    <property type="match status" value="1"/>
</dbReference>
<evidence type="ECO:0000256" key="12">
    <source>
        <dbReference type="SAM" id="MobiDB-lite"/>
    </source>
</evidence>
<dbReference type="InterPro" id="IPR008207">
    <property type="entry name" value="Sig_transdc_His_kin_Hpt_dom"/>
</dbReference>
<dbReference type="GO" id="GO:0000155">
    <property type="term" value="F:phosphorelay sensor kinase activity"/>
    <property type="evidence" value="ECO:0007669"/>
    <property type="project" value="UniProtKB-ARBA"/>
</dbReference>
<name>A0A5E4S1V4_9BURK</name>
<evidence type="ECO:0000256" key="3">
    <source>
        <dbReference type="ARBA" id="ARBA00021495"/>
    </source>
</evidence>
<evidence type="ECO:0000256" key="5">
    <source>
        <dbReference type="ARBA" id="ARBA00022679"/>
    </source>
</evidence>
<dbReference type="InterPro" id="IPR003594">
    <property type="entry name" value="HATPase_dom"/>
</dbReference>
<organism evidence="17 18">
    <name type="scientific">Pandoraea horticolens</name>
    <dbReference type="NCBI Taxonomy" id="2508298"/>
    <lineage>
        <taxon>Bacteria</taxon>
        <taxon>Pseudomonadati</taxon>
        <taxon>Pseudomonadota</taxon>
        <taxon>Betaproteobacteria</taxon>
        <taxon>Burkholderiales</taxon>
        <taxon>Burkholderiaceae</taxon>
        <taxon>Pandoraea</taxon>
    </lineage>
</organism>
<evidence type="ECO:0000259" key="13">
    <source>
        <dbReference type="PROSITE" id="PS50109"/>
    </source>
</evidence>
<dbReference type="InterPro" id="IPR005467">
    <property type="entry name" value="His_kinase_dom"/>
</dbReference>
<proteinExistence type="predicted"/>
<keyword evidence="7" id="KW-0902">Two-component regulatory system</keyword>